<protein>
    <submittedName>
        <fullName evidence="1">Uncharacterized protein</fullName>
    </submittedName>
</protein>
<evidence type="ECO:0000313" key="1">
    <source>
        <dbReference type="EMBL" id="JAH99810.1"/>
    </source>
</evidence>
<dbReference type="EMBL" id="GBXM01008767">
    <property type="protein sequence ID" value="JAH99810.1"/>
    <property type="molecule type" value="Transcribed_RNA"/>
</dbReference>
<accession>A0A0E9XDB8</accession>
<sequence>MRSKEAAIFVLLIFLSTQKH</sequence>
<dbReference type="AlphaFoldDB" id="A0A0E9XDB8"/>
<organism evidence="1">
    <name type="scientific">Anguilla anguilla</name>
    <name type="common">European freshwater eel</name>
    <name type="synonym">Muraena anguilla</name>
    <dbReference type="NCBI Taxonomy" id="7936"/>
    <lineage>
        <taxon>Eukaryota</taxon>
        <taxon>Metazoa</taxon>
        <taxon>Chordata</taxon>
        <taxon>Craniata</taxon>
        <taxon>Vertebrata</taxon>
        <taxon>Euteleostomi</taxon>
        <taxon>Actinopterygii</taxon>
        <taxon>Neopterygii</taxon>
        <taxon>Teleostei</taxon>
        <taxon>Anguilliformes</taxon>
        <taxon>Anguillidae</taxon>
        <taxon>Anguilla</taxon>
    </lineage>
</organism>
<proteinExistence type="predicted"/>
<name>A0A0E9XDB8_ANGAN</name>
<reference evidence="1" key="1">
    <citation type="submission" date="2014-11" db="EMBL/GenBank/DDBJ databases">
        <authorList>
            <person name="Amaro Gonzalez C."/>
        </authorList>
    </citation>
    <scope>NUCLEOTIDE SEQUENCE</scope>
</reference>
<reference evidence="1" key="2">
    <citation type="journal article" date="2015" name="Fish Shellfish Immunol.">
        <title>Early steps in the European eel (Anguilla anguilla)-Vibrio vulnificus interaction in the gills: Role of the RtxA13 toxin.</title>
        <authorList>
            <person name="Callol A."/>
            <person name="Pajuelo D."/>
            <person name="Ebbesson L."/>
            <person name="Teles M."/>
            <person name="MacKenzie S."/>
            <person name="Amaro C."/>
        </authorList>
    </citation>
    <scope>NUCLEOTIDE SEQUENCE</scope>
</reference>